<name>A0A1D8GFH1_9FIRM</name>
<feature type="binding site" evidence="1">
    <location>
        <position position="60"/>
    </location>
    <ligand>
        <name>Mg(2+)</name>
        <dbReference type="ChEBI" id="CHEBI:18420"/>
        <label>1</label>
    </ligand>
</feature>
<dbReference type="InterPro" id="IPR050792">
    <property type="entry name" value="ADP-ribosylglycohydrolase"/>
</dbReference>
<gene>
    <name evidence="2" type="ORF">Gferi_08780</name>
</gene>
<dbReference type="STRING" id="1424294.Gferi_08780"/>
<dbReference type="Gene3D" id="1.10.4080.10">
    <property type="entry name" value="ADP-ribosylation/Crystallin J1"/>
    <property type="match status" value="1"/>
</dbReference>
<reference evidence="2 3" key="1">
    <citation type="submission" date="2016-09" db="EMBL/GenBank/DDBJ databases">
        <title>Genomic analysis reveals versatility of anaerobic energy metabolism of Geosporobacter ferrireducens IRF9 of phylum Firmicutes.</title>
        <authorList>
            <person name="Kim S.-J."/>
        </authorList>
    </citation>
    <scope>NUCLEOTIDE SEQUENCE [LARGE SCALE GENOMIC DNA]</scope>
    <source>
        <strain evidence="2 3">IRF9</strain>
    </source>
</reference>
<proteinExistence type="predicted"/>
<dbReference type="Pfam" id="PF03747">
    <property type="entry name" value="ADP_ribosyl_GH"/>
    <property type="match status" value="1"/>
</dbReference>
<dbReference type="RefSeq" id="WP_069975598.1">
    <property type="nucleotide sequence ID" value="NZ_CP017269.1"/>
</dbReference>
<keyword evidence="3" id="KW-1185">Reference proteome</keyword>
<feature type="binding site" evidence="1">
    <location>
        <position position="58"/>
    </location>
    <ligand>
        <name>Mg(2+)</name>
        <dbReference type="ChEBI" id="CHEBI:18420"/>
        <label>1</label>
    </ligand>
</feature>
<sequence>MITAADLKANKDLARDKAVGCICGLAIGDSFGDASRTQSNRENYGITTDFNRGASWSTDDTEFALLTAKTLINCKGNLTTEDVVKAWFEDVVTQDELKRGGASEISAANNLRRGIRPPESGKFSTFRMSDGSAMRIAPVGIICAGDSERAAAMAEIDASISHYADGIWGAQAVAAAVSIAMVEGTMEEIMDAAMQFIPKDSWLYASMNTAFDIVEKANGSVIDAWMPLHDALRASTWATTAEAIPSAFACLKMVHSEFKTGVILAGNFARDADTIGAVAGAILGAKYGVKGIPAHWIEKTRFPSGTCLPFTKGIDLIKIGEQLADLI</sequence>
<dbReference type="AlphaFoldDB" id="A0A1D8GFH1"/>
<dbReference type="PANTHER" id="PTHR16222">
    <property type="entry name" value="ADP-RIBOSYLGLYCOHYDROLASE"/>
    <property type="match status" value="1"/>
</dbReference>
<keyword evidence="1" id="KW-0479">Metal-binding</keyword>
<evidence type="ECO:0000313" key="3">
    <source>
        <dbReference type="Proteomes" id="UP000095743"/>
    </source>
</evidence>
<keyword evidence="1" id="KW-0460">Magnesium</keyword>
<feature type="binding site" evidence="1">
    <location>
        <position position="273"/>
    </location>
    <ligand>
        <name>Mg(2+)</name>
        <dbReference type="ChEBI" id="CHEBI:18420"/>
        <label>1</label>
    </ligand>
</feature>
<dbReference type="PANTHER" id="PTHR16222:SF12">
    <property type="entry name" value="ADP-RIBOSYLGLYCOHYDROLASE-RELATED"/>
    <property type="match status" value="1"/>
</dbReference>
<evidence type="ECO:0000256" key="1">
    <source>
        <dbReference type="PIRSR" id="PIRSR605502-1"/>
    </source>
</evidence>
<organism evidence="2 3">
    <name type="scientific">Geosporobacter ferrireducens</name>
    <dbReference type="NCBI Taxonomy" id="1424294"/>
    <lineage>
        <taxon>Bacteria</taxon>
        <taxon>Bacillati</taxon>
        <taxon>Bacillota</taxon>
        <taxon>Clostridia</taxon>
        <taxon>Peptostreptococcales</taxon>
        <taxon>Thermotaleaceae</taxon>
        <taxon>Geosporobacter</taxon>
    </lineage>
</organism>
<dbReference type="KEGG" id="gfe:Gferi_08780"/>
<feature type="binding site" evidence="1">
    <location>
        <position position="59"/>
    </location>
    <ligand>
        <name>Mg(2+)</name>
        <dbReference type="ChEBI" id="CHEBI:18420"/>
        <label>1</label>
    </ligand>
</feature>
<dbReference type="OrthoDB" id="9761704at2"/>
<comment type="cofactor">
    <cofactor evidence="1">
        <name>Mg(2+)</name>
        <dbReference type="ChEBI" id="CHEBI:18420"/>
    </cofactor>
    <text evidence="1">Binds 2 magnesium ions per subunit.</text>
</comment>
<dbReference type="EMBL" id="CP017269">
    <property type="protein sequence ID" value="AOT69665.1"/>
    <property type="molecule type" value="Genomic_DNA"/>
</dbReference>
<dbReference type="SUPFAM" id="SSF101478">
    <property type="entry name" value="ADP-ribosylglycohydrolase"/>
    <property type="match status" value="1"/>
</dbReference>
<dbReference type="GO" id="GO:0046872">
    <property type="term" value="F:metal ion binding"/>
    <property type="evidence" value="ECO:0007669"/>
    <property type="project" value="UniProtKB-KW"/>
</dbReference>
<evidence type="ECO:0008006" key="4">
    <source>
        <dbReference type="Google" id="ProtNLM"/>
    </source>
</evidence>
<dbReference type="InterPro" id="IPR005502">
    <property type="entry name" value="Ribosyl_crysJ1"/>
</dbReference>
<dbReference type="Proteomes" id="UP000095743">
    <property type="component" value="Chromosome"/>
</dbReference>
<accession>A0A1D8GFH1</accession>
<feature type="binding site" evidence="1">
    <location>
        <position position="274"/>
    </location>
    <ligand>
        <name>Mg(2+)</name>
        <dbReference type="ChEBI" id="CHEBI:18420"/>
        <label>1</label>
    </ligand>
</feature>
<dbReference type="InterPro" id="IPR036705">
    <property type="entry name" value="Ribosyl_crysJ1_sf"/>
</dbReference>
<protein>
    <recommendedName>
        <fullName evidence="4">ADP-ribosylglycohydrolase</fullName>
    </recommendedName>
</protein>
<evidence type="ECO:0000313" key="2">
    <source>
        <dbReference type="EMBL" id="AOT69665.1"/>
    </source>
</evidence>
<feature type="binding site" evidence="1">
    <location>
        <position position="271"/>
    </location>
    <ligand>
        <name>Mg(2+)</name>
        <dbReference type="ChEBI" id="CHEBI:18420"/>
        <label>1</label>
    </ligand>
</feature>